<dbReference type="PaxDb" id="353153-Q4DFT1"/>
<evidence type="ECO:0000256" key="1">
    <source>
        <dbReference type="SAM" id="MobiDB-lite"/>
    </source>
</evidence>
<feature type="compositionally biased region" description="Basic and acidic residues" evidence="1">
    <location>
        <begin position="507"/>
        <end position="519"/>
    </location>
</feature>
<feature type="compositionally biased region" description="Polar residues" evidence="1">
    <location>
        <begin position="353"/>
        <end position="366"/>
    </location>
</feature>
<feature type="compositionally biased region" description="Polar residues" evidence="1">
    <location>
        <begin position="562"/>
        <end position="574"/>
    </location>
</feature>
<dbReference type="InParanoid" id="Q4DFT1"/>
<organism evidence="3 4">
    <name type="scientific">Trypanosoma cruzi (strain CL Brener)</name>
    <dbReference type="NCBI Taxonomy" id="353153"/>
    <lineage>
        <taxon>Eukaryota</taxon>
        <taxon>Discoba</taxon>
        <taxon>Euglenozoa</taxon>
        <taxon>Kinetoplastea</taxon>
        <taxon>Metakinetoplastina</taxon>
        <taxon>Trypanosomatida</taxon>
        <taxon>Trypanosomatidae</taxon>
        <taxon>Trypanosoma</taxon>
        <taxon>Schizotrypanum</taxon>
    </lineage>
</organism>
<dbReference type="SMR" id="Q4DFT1"/>
<dbReference type="Proteomes" id="UP000002296">
    <property type="component" value="Unassembled WGS sequence"/>
</dbReference>
<feature type="transmembrane region" description="Helical" evidence="2">
    <location>
        <begin position="63"/>
        <end position="84"/>
    </location>
</feature>
<evidence type="ECO:0000313" key="3">
    <source>
        <dbReference type="EMBL" id="EAN91377.1"/>
    </source>
</evidence>
<keyword evidence="2" id="KW-0812">Transmembrane</keyword>
<dbReference type="KEGG" id="tcr:511555.20"/>
<evidence type="ECO:0000256" key="2">
    <source>
        <dbReference type="SAM" id="Phobius"/>
    </source>
</evidence>
<protein>
    <submittedName>
        <fullName evidence="3">Uncharacterized protein</fullName>
    </submittedName>
</protein>
<feature type="compositionally biased region" description="Polar residues" evidence="1">
    <location>
        <begin position="332"/>
        <end position="342"/>
    </location>
</feature>
<feature type="region of interest" description="Disordered" evidence="1">
    <location>
        <begin position="548"/>
        <end position="574"/>
    </location>
</feature>
<keyword evidence="2" id="KW-0472">Membrane</keyword>
<feature type="region of interest" description="Disordered" evidence="1">
    <location>
        <begin position="430"/>
        <end position="474"/>
    </location>
</feature>
<reference evidence="3 4" key="1">
    <citation type="journal article" date="2005" name="Science">
        <title>The genome sequence of Trypanosoma cruzi, etiologic agent of Chagas disease.</title>
        <authorList>
            <person name="El-Sayed N.M."/>
            <person name="Myler P.J."/>
            <person name="Bartholomeu D.C."/>
            <person name="Nilsson D."/>
            <person name="Aggarwal G."/>
            <person name="Tran A.N."/>
            <person name="Ghedin E."/>
            <person name="Worthey E.A."/>
            <person name="Delcher A.L."/>
            <person name="Blandin G."/>
            <person name="Westenberger S.J."/>
            <person name="Caler E."/>
            <person name="Cerqueira G.C."/>
            <person name="Branche C."/>
            <person name="Haas B."/>
            <person name="Anupama A."/>
            <person name="Arner E."/>
            <person name="Aslund L."/>
            <person name="Attipoe P."/>
            <person name="Bontempi E."/>
            <person name="Bringaud F."/>
            <person name="Burton P."/>
            <person name="Cadag E."/>
            <person name="Campbell D.A."/>
            <person name="Carrington M."/>
            <person name="Crabtree J."/>
            <person name="Darban H."/>
            <person name="da Silveira J.F."/>
            <person name="de Jong P."/>
            <person name="Edwards K."/>
            <person name="Englund P.T."/>
            <person name="Fazelina G."/>
            <person name="Feldblyum T."/>
            <person name="Ferella M."/>
            <person name="Frasch A.C."/>
            <person name="Gull K."/>
            <person name="Horn D."/>
            <person name="Hou L."/>
            <person name="Huang Y."/>
            <person name="Kindlund E."/>
            <person name="Klingbeil M."/>
            <person name="Kluge S."/>
            <person name="Koo H."/>
            <person name="Lacerda D."/>
            <person name="Levin M.J."/>
            <person name="Lorenzi H."/>
            <person name="Louie T."/>
            <person name="Machado C.R."/>
            <person name="McCulloch R."/>
            <person name="McKenna A."/>
            <person name="Mizuno Y."/>
            <person name="Mottram J.C."/>
            <person name="Nelson S."/>
            <person name="Ochaya S."/>
            <person name="Osoegawa K."/>
            <person name="Pai G."/>
            <person name="Parsons M."/>
            <person name="Pentony M."/>
            <person name="Pettersson U."/>
            <person name="Pop M."/>
            <person name="Ramirez J.L."/>
            <person name="Rinta J."/>
            <person name="Robertson L."/>
            <person name="Salzberg S.L."/>
            <person name="Sanchez D.O."/>
            <person name="Seyler A."/>
            <person name="Sharma R."/>
            <person name="Shetty J."/>
            <person name="Simpson A.J."/>
            <person name="Sisk E."/>
            <person name="Tammi M.T."/>
            <person name="Tarleton R."/>
            <person name="Teixeira S."/>
            <person name="Van Aken S."/>
            <person name="Vogt C."/>
            <person name="Ward P.N."/>
            <person name="Wickstead B."/>
            <person name="Wortman J."/>
            <person name="White O."/>
            <person name="Fraser C.M."/>
            <person name="Stuart K.D."/>
            <person name="Andersson B."/>
        </authorList>
    </citation>
    <scope>NUCLEOTIDE SEQUENCE [LARGE SCALE GENOMIC DNA]</scope>
    <source>
        <strain evidence="3 4">CL Brener</strain>
    </source>
</reference>
<dbReference type="AlphaFoldDB" id="Q4DFT1"/>
<dbReference type="RefSeq" id="XP_813228.1">
    <property type="nucleotide sequence ID" value="XM_808135.1"/>
</dbReference>
<feature type="region of interest" description="Disordered" evidence="1">
    <location>
        <begin position="496"/>
        <end position="523"/>
    </location>
</feature>
<dbReference type="EMBL" id="AAHK01000529">
    <property type="protein sequence ID" value="EAN91377.1"/>
    <property type="molecule type" value="Genomic_DNA"/>
</dbReference>
<evidence type="ECO:0000313" key="4">
    <source>
        <dbReference type="Proteomes" id="UP000002296"/>
    </source>
</evidence>
<keyword evidence="2" id="KW-1133">Transmembrane helix</keyword>
<proteinExistence type="predicted"/>
<keyword evidence="4" id="KW-1185">Reference proteome</keyword>
<feature type="region of interest" description="Disordered" evidence="1">
    <location>
        <begin position="143"/>
        <end position="165"/>
    </location>
</feature>
<comment type="caution">
    <text evidence="3">The sequence shown here is derived from an EMBL/GenBank/DDBJ whole genome shotgun (WGS) entry which is preliminary data.</text>
</comment>
<feature type="region of interest" description="Disordered" evidence="1">
    <location>
        <begin position="602"/>
        <end position="627"/>
    </location>
</feature>
<accession>Q4DFT1</accession>
<feature type="compositionally biased region" description="Polar residues" evidence="1">
    <location>
        <begin position="602"/>
        <end position="611"/>
    </location>
</feature>
<name>Q4DFT1_TRYCC</name>
<feature type="transmembrane region" description="Helical" evidence="2">
    <location>
        <begin position="30"/>
        <end position="51"/>
    </location>
</feature>
<feature type="region of interest" description="Disordered" evidence="1">
    <location>
        <begin position="308"/>
        <end position="370"/>
    </location>
</feature>
<sequence length="627" mass="71480">MKEWESVECIIPYGNRRNKHPRRLTSQFPFSFFFSLFIHKISIPPIIPLICHINCNGIGIRCTFFFFFFFFFLQTAFPICFFPHTHTNTQTASSLQANTMIYDDMVSGKLSEGSMPQRELGDIQHSIERIEKLLHRGQNLLYDEGSKEAGPPHGTMHRKGDASINEGEKTNSLFSMKRKRRSVTQRSPTAHVTWKMSPNTTFQRTATELLLLQREHAENVKQKKTAVHVRHRETMPFAKGTQYSTNHGVATNVKWEAADSSDYEDVSIAELRVRIRKELEAYRLNGPLTGVKQTKADTIQQPVTRLYPRQKRTSQEEPIKMVSPQSKRRLITGNQTTGTPQSYGHEGHRKRTTSSQISLEKSTSRSPLDGNIKLHEKHHISPWKRLYNDAIRMQEKRQHHQIAPPSWEENSPAHKKNPWERGFLIKRFSMKPTPGAPPHSVQQASKASHHRRETHDATPTATLVGESRKPSESVRSLQFPASVLAHRLLKPQKNHLLGALRDRKKKEREVISQEHHPEPKVNTIGSLPLAAEEKKTDEKQLEIVNDENAPGNAGIERHETSESASTSNRMQWPTITPPSTDISEGWGMFSHATNETPLVVVSQESSPTNQLHIPPSIRPLDLSALRK</sequence>
<gene>
    <name evidence="3" type="ORF">Tc00.1047053511555.20</name>
</gene>
<dbReference type="GeneID" id="3544578"/>